<feature type="domain" description="CBM6" evidence="6">
    <location>
        <begin position="502"/>
        <end position="652"/>
    </location>
</feature>
<protein>
    <submittedName>
        <fullName evidence="7">Por secretion system C-terminal sorting domain-containing protein</fullName>
    </submittedName>
</protein>
<dbReference type="SUPFAM" id="SSF75005">
    <property type="entry name" value="Arabinanase/levansucrase/invertase"/>
    <property type="match status" value="1"/>
</dbReference>
<dbReference type="RefSeq" id="WP_142452944.1">
    <property type="nucleotide sequence ID" value="NZ_FXTP01000001.1"/>
</dbReference>
<dbReference type="Gene3D" id="2.60.120.200">
    <property type="match status" value="1"/>
</dbReference>
<dbReference type="InterPro" id="IPR051795">
    <property type="entry name" value="Glycosyl_Hydrlase_43"/>
</dbReference>
<dbReference type="InterPro" id="IPR026444">
    <property type="entry name" value="Secre_tail"/>
</dbReference>
<dbReference type="GO" id="GO:0005975">
    <property type="term" value="P:carbohydrate metabolic process"/>
    <property type="evidence" value="ECO:0007669"/>
    <property type="project" value="InterPro"/>
</dbReference>
<keyword evidence="2 5" id="KW-0732">Signal</keyword>
<reference evidence="7 8" key="1">
    <citation type="submission" date="2017-05" db="EMBL/GenBank/DDBJ databases">
        <authorList>
            <person name="Varghese N."/>
            <person name="Submissions S."/>
        </authorList>
    </citation>
    <scope>NUCLEOTIDE SEQUENCE [LARGE SCALE GENOMIC DNA]</scope>
    <source>
        <strain evidence="7 8">DSM 21985</strain>
    </source>
</reference>
<sequence length="757" mass="85793">MIKKILLIVCAGILAFLSFEVHAQSPSFDTYVNPIIPGDHPDPTLTKIGDYFYTSGSSFNPTPKIYRSTDLVHWEVIAQPVSPTWSVYGDNAGGGIWGGHMVWYNDSYWHFFGRGGGSMYYVKADEPEGPWSEPVRVEVPDGISALGVDNSIFIDEEYGKWYLLAKHGRENNHIVELNDEGQPTGEILDLTWMNPDAEDNPYGWAEGPVMWKRDGWYYYSVAQHLAGVQYVMKSDTLSDDPEDWTIKDGGMQYGTRYHFNTPNHISPAVQLDDGTSWVIGHSYHQDWVTQGRQGLLLEITYDEEGFPVFQYPQDSATDAPDLPSGGTPWMVPKSDMFNSETLDPEWSFLGRTPDSYHSLSERPGWLRLSPSSRSSTTVIKNDGEHQYSLITRLDFEATSRLHEAGLWILNGPEDLQVKLVSSTNTDGEKVVRFSFNGREYEEENTIGSTLWLKLERDEHDMYGFFSEDGDTWFQVGNRIDATELNVEQTDFNSFTGNQQGLYVYGNEAFFDLYIYRDAYSFIDARHPVNHSGVEKESEYLGEIHNGDWALFAGVEFGDETPPSAGFDYQRTPDELKIEGSSASNGGTIEVWLDSIGTGQKIAEQTIENTGSWDTWIEFTAQVDSISGRHDVYLYFTGNEGEELFRLKQFRFTPKRVPLATSNEDTFSGTPDRYKLQQNYPNPFNPTTEISYQLPKTSMVSLKVYDMLGREVAELVNHRQGAGSHQARFDASNLSSGMYIYRLKAGSFIQTRKMMLIK</sequence>
<dbReference type="Pfam" id="PF03422">
    <property type="entry name" value="CBM_6"/>
    <property type="match status" value="1"/>
</dbReference>
<organism evidence="7 8">
    <name type="scientific">Gracilimonas mengyeensis</name>
    <dbReference type="NCBI Taxonomy" id="1302730"/>
    <lineage>
        <taxon>Bacteria</taxon>
        <taxon>Pseudomonadati</taxon>
        <taxon>Balneolota</taxon>
        <taxon>Balneolia</taxon>
        <taxon>Balneolales</taxon>
        <taxon>Balneolaceae</taxon>
        <taxon>Gracilimonas</taxon>
    </lineage>
</organism>
<comment type="similarity">
    <text evidence="1">Belongs to the glycosyl hydrolase 43 family.</text>
</comment>
<dbReference type="InterPro" id="IPR013320">
    <property type="entry name" value="ConA-like_dom_sf"/>
</dbReference>
<evidence type="ECO:0000256" key="4">
    <source>
        <dbReference type="ARBA" id="ARBA00023295"/>
    </source>
</evidence>
<dbReference type="Gene3D" id="2.115.10.20">
    <property type="entry name" value="Glycosyl hydrolase domain, family 43"/>
    <property type="match status" value="1"/>
</dbReference>
<name>A0A521AYA3_9BACT</name>
<feature type="chain" id="PRO_5022025773" evidence="5">
    <location>
        <begin position="24"/>
        <end position="757"/>
    </location>
</feature>
<dbReference type="InterPro" id="IPR041542">
    <property type="entry name" value="GH43_C2"/>
</dbReference>
<dbReference type="GO" id="GO:0004553">
    <property type="term" value="F:hydrolase activity, hydrolyzing O-glycosyl compounds"/>
    <property type="evidence" value="ECO:0007669"/>
    <property type="project" value="InterPro"/>
</dbReference>
<dbReference type="GO" id="GO:0030246">
    <property type="term" value="F:carbohydrate binding"/>
    <property type="evidence" value="ECO:0007669"/>
    <property type="project" value="InterPro"/>
</dbReference>
<dbReference type="OrthoDB" id="9801455at2"/>
<evidence type="ECO:0000313" key="7">
    <source>
        <dbReference type="EMBL" id="SMO39818.1"/>
    </source>
</evidence>
<proteinExistence type="inferred from homology"/>
<evidence type="ECO:0000259" key="6">
    <source>
        <dbReference type="PROSITE" id="PS51175"/>
    </source>
</evidence>
<dbReference type="InterPro" id="IPR023296">
    <property type="entry name" value="Glyco_hydro_beta-prop_sf"/>
</dbReference>
<accession>A0A521AYA3</accession>
<dbReference type="Pfam" id="PF17851">
    <property type="entry name" value="GH43_C2"/>
    <property type="match status" value="1"/>
</dbReference>
<evidence type="ECO:0000313" key="8">
    <source>
        <dbReference type="Proteomes" id="UP000317557"/>
    </source>
</evidence>
<dbReference type="AlphaFoldDB" id="A0A521AYA3"/>
<dbReference type="NCBIfam" id="TIGR04183">
    <property type="entry name" value="Por_Secre_tail"/>
    <property type="match status" value="1"/>
</dbReference>
<feature type="signal peptide" evidence="5">
    <location>
        <begin position="1"/>
        <end position="23"/>
    </location>
</feature>
<evidence type="ECO:0000256" key="2">
    <source>
        <dbReference type="ARBA" id="ARBA00022729"/>
    </source>
</evidence>
<dbReference type="Proteomes" id="UP000317557">
    <property type="component" value="Unassembled WGS sequence"/>
</dbReference>
<evidence type="ECO:0000256" key="3">
    <source>
        <dbReference type="ARBA" id="ARBA00022801"/>
    </source>
</evidence>
<gene>
    <name evidence="7" type="ORF">SAMN06265219_101447</name>
</gene>
<dbReference type="InterPro" id="IPR005084">
    <property type="entry name" value="CBM6"/>
</dbReference>
<evidence type="ECO:0000256" key="5">
    <source>
        <dbReference type="SAM" id="SignalP"/>
    </source>
</evidence>
<dbReference type="PANTHER" id="PTHR42812">
    <property type="entry name" value="BETA-XYLOSIDASE"/>
    <property type="match status" value="1"/>
</dbReference>
<keyword evidence="4" id="KW-0326">Glycosidase</keyword>
<dbReference type="Pfam" id="PF18962">
    <property type="entry name" value="Por_Secre_tail"/>
    <property type="match status" value="1"/>
</dbReference>
<dbReference type="InterPro" id="IPR006584">
    <property type="entry name" value="Cellulose-bd_IV"/>
</dbReference>
<dbReference type="InterPro" id="IPR008979">
    <property type="entry name" value="Galactose-bd-like_sf"/>
</dbReference>
<dbReference type="Pfam" id="PF04616">
    <property type="entry name" value="Glyco_hydro_43"/>
    <property type="match status" value="1"/>
</dbReference>
<dbReference type="SUPFAM" id="SSF49899">
    <property type="entry name" value="Concanavalin A-like lectins/glucanases"/>
    <property type="match status" value="1"/>
</dbReference>
<keyword evidence="3" id="KW-0378">Hydrolase</keyword>
<dbReference type="CDD" id="cd04084">
    <property type="entry name" value="CBM6_xylanase-like"/>
    <property type="match status" value="1"/>
</dbReference>
<dbReference type="Gene3D" id="2.60.120.260">
    <property type="entry name" value="Galactose-binding domain-like"/>
    <property type="match status" value="1"/>
</dbReference>
<dbReference type="Gene3D" id="2.60.40.4070">
    <property type="match status" value="1"/>
</dbReference>
<dbReference type="EMBL" id="FXTP01000001">
    <property type="protein sequence ID" value="SMO39818.1"/>
    <property type="molecule type" value="Genomic_DNA"/>
</dbReference>
<dbReference type="SUPFAM" id="SSF49785">
    <property type="entry name" value="Galactose-binding domain-like"/>
    <property type="match status" value="1"/>
</dbReference>
<dbReference type="InterPro" id="IPR006710">
    <property type="entry name" value="Glyco_hydro_43"/>
</dbReference>
<keyword evidence="8" id="KW-1185">Reference proteome</keyword>
<dbReference type="PROSITE" id="PS51175">
    <property type="entry name" value="CBM6"/>
    <property type="match status" value="1"/>
</dbReference>
<evidence type="ECO:0000256" key="1">
    <source>
        <dbReference type="ARBA" id="ARBA00009865"/>
    </source>
</evidence>
<dbReference type="PANTHER" id="PTHR42812:SF12">
    <property type="entry name" value="BETA-XYLOSIDASE-RELATED"/>
    <property type="match status" value="1"/>
</dbReference>
<dbReference type="SMART" id="SM00606">
    <property type="entry name" value="CBD_IV"/>
    <property type="match status" value="1"/>
</dbReference>